<keyword evidence="3" id="KW-1185">Reference proteome</keyword>
<evidence type="ECO:0000313" key="3">
    <source>
        <dbReference type="Proteomes" id="UP000037904"/>
    </source>
</evidence>
<dbReference type="EMBL" id="JXCE01000069">
    <property type="protein sequence ID" value="KPA42297.1"/>
    <property type="molecule type" value="Genomic_DNA"/>
</dbReference>
<feature type="region of interest" description="Disordered" evidence="1">
    <location>
        <begin position="173"/>
        <end position="241"/>
    </location>
</feature>
<gene>
    <name evidence="2" type="ORF">FLAG1_04787</name>
</gene>
<dbReference type="OrthoDB" id="10507270at2759"/>
<reference evidence="2 3" key="1">
    <citation type="submission" date="2015-04" db="EMBL/GenBank/DDBJ databases">
        <title>The draft genome sequence of Fusarium langsethiae, a T-2/HT-2 mycotoxin producer.</title>
        <authorList>
            <person name="Lysoe E."/>
            <person name="Divon H.H."/>
            <person name="Terzi V."/>
            <person name="Orru L."/>
            <person name="Lamontanara A."/>
            <person name="Kolseth A.-K."/>
            <person name="Frandsen R.J."/>
            <person name="Nielsen K."/>
            <person name="Thrane U."/>
        </authorList>
    </citation>
    <scope>NUCLEOTIDE SEQUENCE [LARGE SCALE GENOMIC DNA]</scope>
    <source>
        <strain evidence="2 3">Fl201059</strain>
    </source>
</reference>
<evidence type="ECO:0000313" key="2">
    <source>
        <dbReference type="EMBL" id="KPA42297.1"/>
    </source>
</evidence>
<dbReference type="AlphaFoldDB" id="A0A0N0V720"/>
<feature type="region of interest" description="Disordered" evidence="1">
    <location>
        <begin position="281"/>
        <end position="306"/>
    </location>
</feature>
<sequence length="426" mass="47289">MAKGKNKAFDTDDQFRLSIQDLHDPNKVLKSPRNVAKAEEGLGYYHNVLSSPNLMPSGAQELRRYIMTEDWVSHIGKTKSQTRIYKHLTGNGRATLNLHFGGWLVANVLFNPLPDKIRNAMSFWWHEDFPPPDVTEPFFPSKNVTESKQAKKIKGQTSEGFMAAFRGNERATKTLASTSPSTQRSATTSYSSVVRGTAIPPFTGAPGLSGNGDDRGVSGSSRPTNTSSGRAIGQPSIRDAGTQTDHWVPALSRYHPEAMLVSPPTRPPPFFWQSSFLSSSRHAHDRKRKSQGSPPEGPFAKKPSITARRPHLQILLEGLLASTVGKLDRSSSAASFWVIHYEPPRLTDCYSERLESTNASMVMMSDMADENRAREQRDDLFQTLINRRLDTLESNVRTGNVIGRGTEKRSQMILKTVIVSPKLSLI</sequence>
<feature type="compositionally biased region" description="Polar residues" evidence="1">
    <location>
        <begin position="218"/>
        <end position="229"/>
    </location>
</feature>
<accession>A0A0N0V720</accession>
<organism evidence="2 3">
    <name type="scientific">Fusarium langsethiae</name>
    <dbReference type="NCBI Taxonomy" id="179993"/>
    <lineage>
        <taxon>Eukaryota</taxon>
        <taxon>Fungi</taxon>
        <taxon>Dikarya</taxon>
        <taxon>Ascomycota</taxon>
        <taxon>Pezizomycotina</taxon>
        <taxon>Sordariomycetes</taxon>
        <taxon>Hypocreomycetidae</taxon>
        <taxon>Hypocreales</taxon>
        <taxon>Nectriaceae</taxon>
        <taxon>Fusarium</taxon>
    </lineage>
</organism>
<name>A0A0N0V720_FUSLA</name>
<dbReference type="Proteomes" id="UP000037904">
    <property type="component" value="Unassembled WGS sequence"/>
</dbReference>
<feature type="compositionally biased region" description="Polar residues" evidence="1">
    <location>
        <begin position="174"/>
        <end position="194"/>
    </location>
</feature>
<proteinExistence type="predicted"/>
<comment type="caution">
    <text evidence="2">The sequence shown here is derived from an EMBL/GenBank/DDBJ whole genome shotgun (WGS) entry which is preliminary data.</text>
</comment>
<protein>
    <submittedName>
        <fullName evidence="2">Uncharacterized protein</fullName>
    </submittedName>
</protein>
<feature type="compositionally biased region" description="Basic residues" evidence="1">
    <location>
        <begin position="281"/>
        <end position="290"/>
    </location>
</feature>
<evidence type="ECO:0000256" key="1">
    <source>
        <dbReference type="SAM" id="MobiDB-lite"/>
    </source>
</evidence>